<evidence type="ECO:0000256" key="3">
    <source>
        <dbReference type="RuleBase" id="RU004560"/>
    </source>
</evidence>
<proteinExistence type="inferred from homology"/>
<dbReference type="PROSITE" id="PS51719">
    <property type="entry name" value="G_SEPTIN"/>
    <property type="match status" value="1"/>
</dbReference>
<comment type="similarity">
    <text evidence="3">Belongs to the TRAFAC class TrmE-Era-EngA-EngB-Septin-like GTPase superfamily. Septin GTPase family.</text>
</comment>
<name>A0A5C5G0I5_9BASI</name>
<evidence type="ECO:0000313" key="6">
    <source>
        <dbReference type="EMBL" id="TNY22598.1"/>
    </source>
</evidence>
<dbReference type="InterPro" id="IPR030379">
    <property type="entry name" value="G_SEPTIN_dom"/>
</dbReference>
<evidence type="ECO:0000256" key="2">
    <source>
        <dbReference type="ARBA" id="ARBA00023134"/>
    </source>
</evidence>
<dbReference type="FunFam" id="3.40.50.300:FF:000328">
    <property type="entry name" value="Septin spn3"/>
    <property type="match status" value="1"/>
</dbReference>
<feature type="region of interest" description="Disordered" evidence="4">
    <location>
        <begin position="370"/>
        <end position="423"/>
    </location>
</feature>
<evidence type="ECO:0000259" key="5">
    <source>
        <dbReference type="PROSITE" id="PS51719"/>
    </source>
</evidence>
<sequence>MAGPGSSFGARRKAVKKGLQFTLLVVGQSGTGRTTFINTLCETPVVAHKAEVAPEMAHQEQGIKINPVSVELEEDGVRISLTVVDTPGFGDQIDNEFTFNEIMGYIERQYDDILAEESRIKRNPRFRDNRVHALLYFITPTGHALRELDIELMRRLSPRVNVIPVIGKSDTLTPGELQDFKRRVMEDIEYYNIPVYNFPFDAEEDDEETIADNSELRAMMPFAIVGSEEEVEVNGEPVRARRYPWGIVEVDNPQHSDFQRLRHSLLVTHLTDLKEITVHYLYEAHRSEKLSRSIVGENAGFEHGADQDGSVLPEDMATQSVRLKEDQLRREEQQLRDLELRSQRELAEKRQELLAREEVLRNLEARLAAAQTQGSGTPPPPPQQAALGASQGGPVHPVLTPGGYAGDEQHQQQHQQHYNGVQQ</sequence>
<reference evidence="6 7" key="1">
    <citation type="submission" date="2019-03" db="EMBL/GenBank/DDBJ databases">
        <title>Rhodosporidium diobovatum UCD-FST 08-225 genome sequencing, assembly, and annotation.</title>
        <authorList>
            <person name="Fakankun I.U."/>
            <person name="Fristensky B."/>
            <person name="Levin D.B."/>
        </authorList>
    </citation>
    <scope>NUCLEOTIDE SEQUENCE [LARGE SCALE GENOMIC DNA]</scope>
    <source>
        <strain evidence="6 7">UCD-FST 08-225</strain>
    </source>
</reference>
<evidence type="ECO:0000313" key="7">
    <source>
        <dbReference type="Proteomes" id="UP000311382"/>
    </source>
</evidence>
<comment type="caution">
    <text evidence="6">The sequence shown here is derived from an EMBL/GenBank/DDBJ whole genome shotgun (WGS) entry which is preliminary data.</text>
</comment>
<accession>A0A5C5G0I5</accession>
<dbReference type="OrthoDB" id="416553at2759"/>
<dbReference type="InterPro" id="IPR027417">
    <property type="entry name" value="P-loop_NTPase"/>
</dbReference>
<keyword evidence="2 3" id="KW-0342">GTP-binding</keyword>
<dbReference type="GO" id="GO:0032156">
    <property type="term" value="C:septin cytoskeleton"/>
    <property type="evidence" value="ECO:0007669"/>
    <property type="project" value="UniProtKB-ARBA"/>
</dbReference>
<dbReference type="Pfam" id="PF00735">
    <property type="entry name" value="Septin"/>
    <property type="match status" value="1"/>
</dbReference>
<dbReference type="AlphaFoldDB" id="A0A5C5G0I5"/>
<dbReference type="CDD" id="cd01850">
    <property type="entry name" value="CDC_Septin"/>
    <property type="match status" value="1"/>
</dbReference>
<keyword evidence="1 3" id="KW-0547">Nucleotide-binding</keyword>
<dbReference type="SUPFAM" id="SSF52540">
    <property type="entry name" value="P-loop containing nucleoside triphosphate hydrolases"/>
    <property type="match status" value="1"/>
</dbReference>
<evidence type="ECO:0000256" key="4">
    <source>
        <dbReference type="SAM" id="MobiDB-lite"/>
    </source>
</evidence>
<organism evidence="6 7">
    <name type="scientific">Rhodotorula diobovata</name>
    <dbReference type="NCBI Taxonomy" id="5288"/>
    <lineage>
        <taxon>Eukaryota</taxon>
        <taxon>Fungi</taxon>
        <taxon>Dikarya</taxon>
        <taxon>Basidiomycota</taxon>
        <taxon>Pucciniomycotina</taxon>
        <taxon>Microbotryomycetes</taxon>
        <taxon>Sporidiobolales</taxon>
        <taxon>Sporidiobolaceae</taxon>
        <taxon>Rhodotorula</taxon>
    </lineage>
</organism>
<dbReference type="Proteomes" id="UP000311382">
    <property type="component" value="Unassembled WGS sequence"/>
</dbReference>
<dbReference type="Gene3D" id="3.40.50.300">
    <property type="entry name" value="P-loop containing nucleotide triphosphate hydrolases"/>
    <property type="match status" value="1"/>
</dbReference>
<dbReference type="PIRSF" id="PIRSF006698">
    <property type="entry name" value="Septin"/>
    <property type="match status" value="1"/>
</dbReference>
<dbReference type="GO" id="GO:0005938">
    <property type="term" value="C:cell cortex"/>
    <property type="evidence" value="ECO:0007669"/>
    <property type="project" value="UniProtKB-ARBA"/>
</dbReference>
<keyword evidence="7" id="KW-1185">Reference proteome</keyword>
<dbReference type="PANTHER" id="PTHR18884">
    <property type="entry name" value="SEPTIN"/>
    <property type="match status" value="1"/>
</dbReference>
<dbReference type="GO" id="GO:0005525">
    <property type="term" value="F:GTP binding"/>
    <property type="evidence" value="ECO:0007669"/>
    <property type="project" value="UniProtKB-KW"/>
</dbReference>
<protein>
    <submittedName>
        <fullName evidence="6">GTP binding protein</fullName>
    </submittedName>
</protein>
<evidence type="ECO:0000256" key="1">
    <source>
        <dbReference type="ARBA" id="ARBA00022741"/>
    </source>
</evidence>
<dbReference type="EMBL" id="SOZI01000023">
    <property type="protein sequence ID" value="TNY22598.1"/>
    <property type="molecule type" value="Genomic_DNA"/>
</dbReference>
<gene>
    <name evidence="6" type="ORF">DMC30DRAFT_348685</name>
</gene>
<feature type="compositionally biased region" description="Low complexity" evidence="4">
    <location>
        <begin position="384"/>
        <end position="394"/>
    </location>
</feature>
<dbReference type="InterPro" id="IPR016491">
    <property type="entry name" value="Septin"/>
</dbReference>
<feature type="domain" description="Septin-type G" evidence="5">
    <location>
        <begin position="17"/>
        <end position="292"/>
    </location>
</feature>
<dbReference type="STRING" id="5288.A0A5C5G0I5"/>